<reference evidence="2 3" key="1">
    <citation type="submission" date="2014-11" db="EMBL/GenBank/DDBJ databases">
        <authorList>
            <person name="Zhu J."/>
            <person name="Qi W."/>
            <person name="Song R."/>
        </authorList>
    </citation>
    <scope>NUCLEOTIDE SEQUENCE [LARGE SCALE GENOMIC DNA]</scope>
</reference>
<dbReference type="AlphaFoldDB" id="A0A0G4GYZ3"/>
<protein>
    <submittedName>
        <fullName evidence="2">Uncharacterized protein</fullName>
    </submittedName>
</protein>
<sequence length="251" mass="28113">MTMNGLWEELPPPSALSRPCFDEAADGLSIVCLFAAQAGNQIADEIQVVKQGCGHRFTFRGREIKLVWLQGYIVVVDLPAGVIEVDDGTRLLALDPTAYLDELTILIEHHRSARGGGKHRDHAASPPFLYRSPRASESAQSSGSNVPVEEACKRLQVGTLVSVVCELLPEVEGHNIYINFLVRRLSTNPHYDPNSDALWTLQVVESQSALLSADRRMPPNEQQQQQQQQQVADPPVRQRQQDQQSQQTWWW</sequence>
<feature type="region of interest" description="Disordered" evidence="1">
    <location>
        <begin position="215"/>
        <end position="251"/>
    </location>
</feature>
<evidence type="ECO:0000313" key="3">
    <source>
        <dbReference type="Proteomes" id="UP000041254"/>
    </source>
</evidence>
<feature type="compositionally biased region" description="Low complexity" evidence="1">
    <location>
        <begin position="222"/>
        <end position="251"/>
    </location>
</feature>
<dbReference type="InParanoid" id="A0A0G4GYZ3"/>
<gene>
    <name evidence="2" type="ORF">Vbra_10502</name>
</gene>
<proteinExistence type="predicted"/>
<dbReference type="Proteomes" id="UP000041254">
    <property type="component" value="Unassembled WGS sequence"/>
</dbReference>
<feature type="compositionally biased region" description="Polar residues" evidence="1">
    <location>
        <begin position="135"/>
        <end position="145"/>
    </location>
</feature>
<organism evidence="2 3">
    <name type="scientific">Vitrella brassicaformis (strain CCMP3155)</name>
    <dbReference type="NCBI Taxonomy" id="1169540"/>
    <lineage>
        <taxon>Eukaryota</taxon>
        <taxon>Sar</taxon>
        <taxon>Alveolata</taxon>
        <taxon>Colpodellida</taxon>
        <taxon>Vitrellaceae</taxon>
        <taxon>Vitrella</taxon>
    </lineage>
</organism>
<dbReference type="EMBL" id="CDMY01000888">
    <property type="protein sequence ID" value="CEM36433.1"/>
    <property type="molecule type" value="Genomic_DNA"/>
</dbReference>
<feature type="region of interest" description="Disordered" evidence="1">
    <location>
        <begin position="115"/>
        <end position="146"/>
    </location>
</feature>
<evidence type="ECO:0000313" key="2">
    <source>
        <dbReference type="EMBL" id="CEM36433.1"/>
    </source>
</evidence>
<evidence type="ECO:0000256" key="1">
    <source>
        <dbReference type="SAM" id="MobiDB-lite"/>
    </source>
</evidence>
<keyword evidence="3" id="KW-1185">Reference proteome</keyword>
<accession>A0A0G4GYZ3</accession>
<name>A0A0G4GYZ3_VITBC</name>
<dbReference type="VEuPathDB" id="CryptoDB:Vbra_10502"/>